<feature type="region of interest" description="Disordered" evidence="6">
    <location>
        <begin position="1"/>
        <end position="25"/>
    </location>
</feature>
<feature type="transmembrane region" description="Helical" evidence="7">
    <location>
        <begin position="373"/>
        <end position="393"/>
    </location>
</feature>
<dbReference type="GeneID" id="93590307"/>
<evidence type="ECO:0000256" key="1">
    <source>
        <dbReference type="ARBA" id="ARBA00004141"/>
    </source>
</evidence>
<feature type="transmembrane region" description="Helical" evidence="7">
    <location>
        <begin position="138"/>
        <end position="161"/>
    </location>
</feature>
<evidence type="ECO:0000256" key="3">
    <source>
        <dbReference type="ARBA" id="ARBA00022692"/>
    </source>
</evidence>
<evidence type="ECO:0000313" key="10">
    <source>
        <dbReference type="Proteomes" id="UP000283090"/>
    </source>
</evidence>
<dbReference type="InterPro" id="IPR020846">
    <property type="entry name" value="MFS_dom"/>
</dbReference>
<feature type="transmembrane region" description="Helical" evidence="7">
    <location>
        <begin position="113"/>
        <end position="132"/>
    </location>
</feature>
<feature type="domain" description="Major facilitator superfamily (MFS) profile" evidence="8">
    <location>
        <begin position="45"/>
        <end position="483"/>
    </location>
</feature>
<keyword evidence="2" id="KW-0813">Transport</keyword>
<feature type="transmembrane region" description="Helical" evidence="7">
    <location>
        <begin position="41"/>
        <end position="58"/>
    </location>
</feature>
<evidence type="ECO:0000256" key="4">
    <source>
        <dbReference type="ARBA" id="ARBA00022989"/>
    </source>
</evidence>
<dbReference type="Pfam" id="PF07690">
    <property type="entry name" value="MFS_1"/>
    <property type="match status" value="1"/>
</dbReference>
<sequence length="483" mass="53332">MVSVDEKQPAVGNTENLEAGDKGSDHVSYTEAQKKRITRRIDFRIIIILGVVYCFSLIDRNNMGTASVAGMNAALGMNVANNGYSISNLVFFGLYTAIQPFATILIRFFGPRNFLGSLALLWGATVIGMGFVKNWHQLMGLRILLGLFEGGFFPGVAYLLSTWYTRYEMGRRFSYVYMLAAIASAFSGIFGYGLMQMDGTAGLAGWRWIFIMEGVITIALALIAFFLIIPFPDADAHEAFKFLNKEEVDFVIRTIDEDRGDVQLEEFTVRRFLSGGKDIKIYFLGALYGLSAVVTYALAFFLPLILRQGMGFSISESLLLTVPPYAFTFIWLYVTGWVGDRYKTRGPVIIFNCLLEIMGVILIGWSPTNASKYTGVFFCCAGSSANVPIALAYQANNIRGQWKRALSSATIVIWAAIGGIAGALVFRPQDAPHYKPGLYAALTAASLTIIDTLGLMAYFKWANAKADKGEKVLEGSEEFRFTL</sequence>
<name>A0A436ZXZ8_ARTFL</name>
<feature type="transmembrane region" description="Helical" evidence="7">
    <location>
        <begin position="405"/>
        <end position="426"/>
    </location>
</feature>
<dbReference type="InterPro" id="IPR011701">
    <property type="entry name" value="MFS"/>
</dbReference>
<dbReference type="InterPro" id="IPR036259">
    <property type="entry name" value="MFS_trans_sf"/>
</dbReference>
<dbReference type="Proteomes" id="UP000283090">
    <property type="component" value="Unassembled WGS sequence"/>
</dbReference>
<keyword evidence="10" id="KW-1185">Reference proteome</keyword>
<dbReference type="SUPFAM" id="SSF103473">
    <property type="entry name" value="MFS general substrate transporter"/>
    <property type="match status" value="1"/>
</dbReference>
<dbReference type="AlphaFoldDB" id="A0A436ZXZ8"/>
<dbReference type="PANTHER" id="PTHR43791:SF47">
    <property type="entry name" value="MAJOR FACILITATOR SUPERFAMILY (MFS) PROFILE DOMAIN-CONTAINING PROTEIN-RELATED"/>
    <property type="match status" value="1"/>
</dbReference>
<gene>
    <name evidence="9" type="ORF">DFL_007996</name>
</gene>
<evidence type="ECO:0000259" key="8">
    <source>
        <dbReference type="PROSITE" id="PS50850"/>
    </source>
</evidence>
<comment type="subcellular location">
    <subcellularLocation>
        <location evidence="1">Membrane</location>
        <topology evidence="1">Multi-pass membrane protein</topology>
    </subcellularLocation>
</comment>
<reference evidence="9 10" key="1">
    <citation type="submission" date="2019-01" db="EMBL/GenBank/DDBJ databases">
        <title>Intercellular communication is required for trap formation in the nematode-trapping fungus Duddingtonia flagrans.</title>
        <authorList>
            <person name="Youssar L."/>
            <person name="Wernet V."/>
            <person name="Hensel N."/>
            <person name="Hildebrandt H.-G."/>
            <person name="Fischer R."/>
        </authorList>
    </citation>
    <scope>NUCLEOTIDE SEQUENCE [LARGE SCALE GENOMIC DNA]</scope>
    <source>
        <strain evidence="9 10">CBS H-5679</strain>
    </source>
</reference>
<dbReference type="PANTHER" id="PTHR43791">
    <property type="entry name" value="PERMEASE-RELATED"/>
    <property type="match status" value="1"/>
</dbReference>
<dbReference type="EMBL" id="SAEB01000009">
    <property type="protein sequence ID" value="RVD83615.1"/>
    <property type="molecule type" value="Genomic_DNA"/>
</dbReference>
<feature type="transmembrane region" description="Helical" evidence="7">
    <location>
        <begin position="173"/>
        <end position="194"/>
    </location>
</feature>
<dbReference type="RefSeq" id="XP_067489159.1">
    <property type="nucleotide sequence ID" value="XM_067637664.1"/>
</dbReference>
<evidence type="ECO:0000256" key="7">
    <source>
        <dbReference type="SAM" id="Phobius"/>
    </source>
</evidence>
<feature type="transmembrane region" description="Helical" evidence="7">
    <location>
        <begin position="206"/>
        <end position="231"/>
    </location>
</feature>
<dbReference type="GO" id="GO:0016020">
    <property type="term" value="C:membrane"/>
    <property type="evidence" value="ECO:0007669"/>
    <property type="project" value="UniProtKB-SubCell"/>
</dbReference>
<dbReference type="PROSITE" id="PS50850">
    <property type="entry name" value="MFS"/>
    <property type="match status" value="1"/>
</dbReference>
<feature type="transmembrane region" description="Helical" evidence="7">
    <location>
        <begin position="438"/>
        <end position="459"/>
    </location>
</feature>
<feature type="transmembrane region" description="Helical" evidence="7">
    <location>
        <begin position="318"/>
        <end position="336"/>
    </location>
</feature>
<dbReference type="VEuPathDB" id="FungiDB:DFL_007996"/>
<dbReference type="OrthoDB" id="3639251at2759"/>
<keyword evidence="3 7" id="KW-0812">Transmembrane</keyword>
<keyword evidence="5 7" id="KW-0472">Membrane</keyword>
<proteinExistence type="predicted"/>
<protein>
    <recommendedName>
        <fullName evidence="8">Major facilitator superfamily (MFS) profile domain-containing protein</fullName>
    </recommendedName>
</protein>
<dbReference type="Gene3D" id="1.20.1250.20">
    <property type="entry name" value="MFS general substrate transporter like domains"/>
    <property type="match status" value="2"/>
</dbReference>
<evidence type="ECO:0000313" key="9">
    <source>
        <dbReference type="EMBL" id="RVD83615.1"/>
    </source>
</evidence>
<organism evidence="9 10">
    <name type="scientific">Arthrobotrys flagrans</name>
    <name type="common">Nematode-trapping fungus</name>
    <name type="synonym">Trichothecium flagrans</name>
    <dbReference type="NCBI Taxonomy" id="97331"/>
    <lineage>
        <taxon>Eukaryota</taxon>
        <taxon>Fungi</taxon>
        <taxon>Dikarya</taxon>
        <taxon>Ascomycota</taxon>
        <taxon>Pezizomycotina</taxon>
        <taxon>Orbiliomycetes</taxon>
        <taxon>Orbiliales</taxon>
        <taxon>Orbiliaceae</taxon>
        <taxon>Arthrobotrys</taxon>
    </lineage>
</organism>
<evidence type="ECO:0000256" key="5">
    <source>
        <dbReference type="ARBA" id="ARBA00023136"/>
    </source>
</evidence>
<feature type="transmembrane region" description="Helical" evidence="7">
    <location>
        <begin position="86"/>
        <end position="106"/>
    </location>
</feature>
<keyword evidence="4 7" id="KW-1133">Transmembrane helix</keyword>
<accession>A0A436ZXZ8</accession>
<comment type="caution">
    <text evidence="9">The sequence shown here is derived from an EMBL/GenBank/DDBJ whole genome shotgun (WGS) entry which is preliminary data.</text>
</comment>
<dbReference type="GO" id="GO:0022857">
    <property type="term" value="F:transmembrane transporter activity"/>
    <property type="evidence" value="ECO:0007669"/>
    <property type="project" value="InterPro"/>
</dbReference>
<dbReference type="FunFam" id="1.20.1250.20:FF:000013">
    <property type="entry name" value="MFS general substrate transporter"/>
    <property type="match status" value="1"/>
</dbReference>
<feature type="transmembrane region" description="Helical" evidence="7">
    <location>
        <begin position="348"/>
        <end position="367"/>
    </location>
</feature>
<evidence type="ECO:0000256" key="6">
    <source>
        <dbReference type="SAM" id="MobiDB-lite"/>
    </source>
</evidence>
<feature type="transmembrane region" description="Helical" evidence="7">
    <location>
        <begin position="281"/>
        <end position="306"/>
    </location>
</feature>
<evidence type="ECO:0000256" key="2">
    <source>
        <dbReference type="ARBA" id="ARBA00022448"/>
    </source>
</evidence>